<keyword evidence="5" id="KW-0676">Redox-active center</keyword>
<evidence type="ECO:0000256" key="4">
    <source>
        <dbReference type="ARBA" id="ARBA00023157"/>
    </source>
</evidence>
<keyword evidence="3" id="KW-0249">Electron transport</keyword>
<comment type="similarity">
    <text evidence="1">Belongs to the glutaredoxin family.</text>
</comment>
<comment type="similarity">
    <text evidence="6">Belongs to the ArsC family.</text>
</comment>
<name>A0A660KZ45_9ACTN</name>
<dbReference type="RefSeq" id="WP_170179387.1">
    <property type="nucleotide sequence ID" value="NZ_RBIL01000002.1"/>
</dbReference>
<keyword evidence="2" id="KW-0813">Transport</keyword>
<evidence type="ECO:0000256" key="3">
    <source>
        <dbReference type="ARBA" id="ARBA00022982"/>
    </source>
</evidence>
<organism evidence="8 9">
    <name type="scientific">Solirubrobacter pauli</name>
    <dbReference type="NCBI Taxonomy" id="166793"/>
    <lineage>
        <taxon>Bacteria</taxon>
        <taxon>Bacillati</taxon>
        <taxon>Actinomycetota</taxon>
        <taxon>Thermoleophilia</taxon>
        <taxon>Solirubrobacterales</taxon>
        <taxon>Solirubrobacteraceae</taxon>
        <taxon>Solirubrobacter</taxon>
    </lineage>
</organism>
<comment type="caution">
    <text evidence="8">The sequence shown here is derived from an EMBL/GenBank/DDBJ whole genome shotgun (WGS) entry which is preliminary data.</text>
</comment>
<dbReference type="PANTHER" id="PTHR46679">
    <property type="match status" value="1"/>
</dbReference>
<evidence type="ECO:0000256" key="5">
    <source>
        <dbReference type="ARBA" id="ARBA00023284"/>
    </source>
</evidence>
<evidence type="ECO:0000313" key="9">
    <source>
        <dbReference type="Proteomes" id="UP000278962"/>
    </source>
</evidence>
<sequence length="85" mass="9226">MSQITVYTTEPCGYCRVAKALLNKRSVPFEEINLAKDPEGRAELVRLTGMMTFPQVVIDGTSIGGYQELVAFDKAGKLAEFAPAA</sequence>
<dbReference type="AlphaFoldDB" id="A0A660KZ45"/>
<dbReference type="InterPro" id="IPR014025">
    <property type="entry name" value="Glutaredoxin_subgr"/>
</dbReference>
<dbReference type="PROSITE" id="PS51353">
    <property type="entry name" value="ARSC"/>
    <property type="match status" value="1"/>
</dbReference>
<reference evidence="8 9" key="1">
    <citation type="submission" date="2018-10" db="EMBL/GenBank/DDBJ databases">
        <title>Genomic Encyclopedia of Archaeal and Bacterial Type Strains, Phase II (KMG-II): from individual species to whole genera.</title>
        <authorList>
            <person name="Goeker M."/>
        </authorList>
    </citation>
    <scope>NUCLEOTIDE SEQUENCE [LARGE SCALE GENOMIC DNA]</scope>
    <source>
        <strain evidence="8 9">DSM 14954</strain>
    </source>
</reference>
<dbReference type="PROSITE" id="PS51354">
    <property type="entry name" value="GLUTAREDOXIN_2"/>
    <property type="match status" value="1"/>
</dbReference>
<dbReference type="InterPro" id="IPR002109">
    <property type="entry name" value="Glutaredoxin"/>
</dbReference>
<dbReference type="Proteomes" id="UP000278962">
    <property type="component" value="Unassembled WGS sequence"/>
</dbReference>
<protein>
    <submittedName>
        <fullName evidence="8">Glutaredoxin 3</fullName>
    </submittedName>
</protein>
<dbReference type="Pfam" id="PF00462">
    <property type="entry name" value="Glutaredoxin"/>
    <property type="match status" value="1"/>
</dbReference>
<evidence type="ECO:0000313" key="8">
    <source>
        <dbReference type="EMBL" id="RKQ86967.1"/>
    </source>
</evidence>
<dbReference type="InterPro" id="IPR036249">
    <property type="entry name" value="Thioredoxin-like_sf"/>
</dbReference>
<proteinExistence type="inferred from homology"/>
<dbReference type="PANTHER" id="PTHR46679:SF1">
    <property type="entry name" value="GLUTAREDOXIN-2, MITOCHONDRIAL"/>
    <property type="match status" value="1"/>
</dbReference>
<keyword evidence="9" id="KW-1185">Reference proteome</keyword>
<dbReference type="SUPFAM" id="SSF52833">
    <property type="entry name" value="Thioredoxin-like"/>
    <property type="match status" value="1"/>
</dbReference>
<dbReference type="EMBL" id="RBIL01000002">
    <property type="protein sequence ID" value="RKQ86967.1"/>
    <property type="molecule type" value="Genomic_DNA"/>
</dbReference>
<evidence type="ECO:0000256" key="1">
    <source>
        <dbReference type="ARBA" id="ARBA00007787"/>
    </source>
</evidence>
<dbReference type="InterPro" id="IPR006660">
    <property type="entry name" value="Arsenate_reductase-like"/>
</dbReference>
<gene>
    <name evidence="8" type="ORF">C8N24_4984</name>
</gene>
<evidence type="ECO:0000259" key="7">
    <source>
        <dbReference type="Pfam" id="PF00462"/>
    </source>
</evidence>
<evidence type="ECO:0000256" key="6">
    <source>
        <dbReference type="PROSITE-ProRule" id="PRU01282"/>
    </source>
</evidence>
<dbReference type="GO" id="GO:0015035">
    <property type="term" value="F:protein-disulfide reductase activity"/>
    <property type="evidence" value="ECO:0007669"/>
    <property type="project" value="TreeGrafter"/>
</dbReference>
<keyword evidence="4" id="KW-1015">Disulfide bond</keyword>
<dbReference type="Gene3D" id="3.40.30.10">
    <property type="entry name" value="Glutaredoxin"/>
    <property type="match status" value="1"/>
</dbReference>
<dbReference type="PRINTS" id="PR00160">
    <property type="entry name" value="GLUTAREDOXIN"/>
</dbReference>
<evidence type="ECO:0000256" key="2">
    <source>
        <dbReference type="ARBA" id="ARBA00022448"/>
    </source>
</evidence>
<feature type="domain" description="Glutaredoxin" evidence="7">
    <location>
        <begin position="4"/>
        <end position="63"/>
    </location>
</feature>
<accession>A0A660KZ45</accession>